<keyword evidence="4" id="KW-1185">Reference proteome</keyword>
<dbReference type="SMART" id="SM01162">
    <property type="entry name" value="DUF1771"/>
    <property type="match status" value="1"/>
</dbReference>
<dbReference type="CDD" id="cd14279">
    <property type="entry name" value="CUE"/>
    <property type="match status" value="1"/>
</dbReference>
<proteinExistence type="predicted"/>
<dbReference type="InParanoid" id="A0A1Q3DG55"/>
<dbReference type="InterPro" id="IPR013899">
    <property type="entry name" value="DUF1771"/>
</dbReference>
<evidence type="ECO:0000313" key="4">
    <source>
        <dbReference type="Proteomes" id="UP000187406"/>
    </source>
</evidence>
<dbReference type="Gene3D" id="3.30.1370.110">
    <property type="match status" value="1"/>
</dbReference>
<feature type="region of interest" description="Disordered" evidence="1">
    <location>
        <begin position="63"/>
        <end position="90"/>
    </location>
</feature>
<comment type="caution">
    <text evidence="3">The sequence shown here is derived from an EMBL/GenBank/DDBJ whole genome shotgun (WGS) entry which is preliminary data.</text>
</comment>
<dbReference type="STRING" id="3775.A0A1Q3DG55"/>
<feature type="compositionally biased region" description="Polar residues" evidence="1">
    <location>
        <begin position="78"/>
        <end position="87"/>
    </location>
</feature>
<dbReference type="AlphaFoldDB" id="A0A1Q3DG55"/>
<dbReference type="InterPro" id="IPR056254">
    <property type="entry name" value="At5g58720/SDE5-like_UBA-like"/>
</dbReference>
<dbReference type="Pfam" id="PF24767">
    <property type="entry name" value="UBA_At5g58720"/>
    <property type="match status" value="1"/>
</dbReference>
<dbReference type="PANTHER" id="PTHR47872:SF3">
    <property type="entry name" value="NUCLEAR RNA EXPORT FACTOR SDE5 ISOFORM X1"/>
    <property type="match status" value="1"/>
</dbReference>
<evidence type="ECO:0000259" key="2">
    <source>
        <dbReference type="SMART" id="SM01162"/>
    </source>
</evidence>
<dbReference type="Proteomes" id="UP000187406">
    <property type="component" value="Unassembled WGS sequence"/>
</dbReference>
<sequence>MEVPVSNGLKHDNEEKALRSLLDAFGSVFSLKEIASAYCDAGRDADRAGEILYDMQGSASTLTAHASDSDARSDISSEATDSNSYENSCHAHGKFRAPKQKWRAVSGGTISSVLGKEYVKNIPAMNGPHIRTKPLKLDSVELPMSELWGEGSNPNPSKDDRWHKDMEDFLFKMLGDGFQLSRDVIQDVLDKCGYDMQKSMEILLDQSAETSDRKNKALGKSTEKFPDACTNSLGASCQRKVQNMNSTGVGNIVTYTDGEELHGQQKERNDLPKEILAALFNGTERSEESPRRSVKAVRRSGAFGPVVYQPPKDSTVEHRDLVIPSHRDIEVDDDEDGEGSYQALRRAVKEYRGAMKEYYKAAADAFDKGDFDQASKHLKQGQFFFQKARDADEESNLKIFETRNVETQDQILLDLHEHGAKEAIRSLRCHLSSLSGIPSIKYLKVIIEANNEDISKGLRRRMIMKQLEKESIQWIDGENAGTILIRVDNINPKRLSFAKK</sequence>
<name>A0A1Q3DG55_CEPFO</name>
<organism evidence="3 4">
    <name type="scientific">Cephalotus follicularis</name>
    <name type="common">Albany pitcher plant</name>
    <dbReference type="NCBI Taxonomy" id="3775"/>
    <lineage>
        <taxon>Eukaryota</taxon>
        <taxon>Viridiplantae</taxon>
        <taxon>Streptophyta</taxon>
        <taxon>Embryophyta</taxon>
        <taxon>Tracheophyta</taxon>
        <taxon>Spermatophyta</taxon>
        <taxon>Magnoliopsida</taxon>
        <taxon>eudicotyledons</taxon>
        <taxon>Gunneridae</taxon>
        <taxon>Pentapetalae</taxon>
        <taxon>rosids</taxon>
        <taxon>fabids</taxon>
        <taxon>Oxalidales</taxon>
        <taxon>Cephalotaceae</taxon>
        <taxon>Cephalotus</taxon>
    </lineage>
</organism>
<accession>A0A1Q3DG55</accession>
<dbReference type="OrthoDB" id="1928104at2759"/>
<dbReference type="Pfam" id="PF08590">
    <property type="entry name" value="DUF1771"/>
    <property type="match status" value="1"/>
</dbReference>
<dbReference type="InterPro" id="IPR036063">
    <property type="entry name" value="Smr_dom_sf"/>
</dbReference>
<evidence type="ECO:0000313" key="3">
    <source>
        <dbReference type="EMBL" id="GAV91480.1"/>
    </source>
</evidence>
<dbReference type="EMBL" id="BDDD01007508">
    <property type="protein sequence ID" value="GAV91480.1"/>
    <property type="molecule type" value="Genomic_DNA"/>
</dbReference>
<feature type="domain" description="DUF1771" evidence="2">
    <location>
        <begin position="340"/>
        <end position="405"/>
    </location>
</feature>
<dbReference type="FunCoup" id="A0A1Q3DG55">
    <property type="interactions" value="363"/>
</dbReference>
<protein>
    <submittedName>
        <fullName evidence="3">DUF1771 domain-containing protein</fullName>
    </submittedName>
</protein>
<dbReference type="PANTHER" id="PTHR47872">
    <property type="entry name" value="NUCLEAR RNA EXPORT FACTOR SDE5-RELATED"/>
    <property type="match status" value="1"/>
</dbReference>
<evidence type="ECO:0000256" key="1">
    <source>
        <dbReference type="SAM" id="MobiDB-lite"/>
    </source>
</evidence>
<reference evidence="4" key="1">
    <citation type="submission" date="2016-04" db="EMBL/GenBank/DDBJ databases">
        <title>Cephalotus genome sequencing.</title>
        <authorList>
            <person name="Fukushima K."/>
            <person name="Hasebe M."/>
            <person name="Fang X."/>
        </authorList>
    </citation>
    <scope>NUCLEOTIDE SEQUENCE [LARGE SCALE GENOMIC DNA]</scope>
    <source>
        <strain evidence="4">cv. St1</strain>
    </source>
</reference>
<gene>
    <name evidence="3" type="ORF">CFOL_v3_34875</name>
</gene>